<dbReference type="eggNOG" id="COG1032">
    <property type="taxonomic scope" value="Bacteria"/>
</dbReference>
<dbReference type="PANTHER" id="PTHR43409:SF7">
    <property type="entry name" value="BLL1977 PROTEIN"/>
    <property type="match status" value="1"/>
</dbReference>
<dbReference type="InterPro" id="IPR051198">
    <property type="entry name" value="BchE-like"/>
</dbReference>
<dbReference type="InterPro" id="IPR023404">
    <property type="entry name" value="rSAM_horseshoe"/>
</dbReference>
<comment type="cofactor">
    <cofactor evidence="1">
        <name>[4Fe-4S] cluster</name>
        <dbReference type="ChEBI" id="CHEBI:49883"/>
    </cofactor>
</comment>
<keyword evidence="4" id="KW-0949">S-adenosyl-L-methionine</keyword>
<organism evidence="10 11">
    <name type="scientific">Fulvivirga imtechensis AK7</name>
    <dbReference type="NCBI Taxonomy" id="1237149"/>
    <lineage>
        <taxon>Bacteria</taxon>
        <taxon>Pseudomonadati</taxon>
        <taxon>Bacteroidota</taxon>
        <taxon>Cytophagia</taxon>
        <taxon>Cytophagales</taxon>
        <taxon>Fulvivirgaceae</taxon>
        <taxon>Fulvivirga</taxon>
    </lineage>
</organism>
<dbReference type="OrthoDB" id="9801424at2"/>
<dbReference type="GO" id="GO:0051539">
    <property type="term" value="F:4 iron, 4 sulfur cluster binding"/>
    <property type="evidence" value="ECO:0007669"/>
    <property type="project" value="UniProtKB-KW"/>
</dbReference>
<feature type="domain" description="B12-binding" evidence="8">
    <location>
        <begin position="1"/>
        <end position="143"/>
    </location>
</feature>
<dbReference type="PANTHER" id="PTHR43409">
    <property type="entry name" value="ANAEROBIC MAGNESIUM-PROTOPORPHYRIN IX MONOMETHYL ESTER CYCLASE-RELATED"/>
    <property type="match status" value="1"/>
</dbReference>
<reference evidence="10 11" key="1">
    <citation type="submission" date="2012-12" db="EMBL/GenBank/DDBJ databases">
        <title>Genome assembly of Fulvivirga imtechensis AK7.</title>
        <authorList>
            <person name="Nupur N."/>
            <person name="Khatri I."/>
            <person name="Kumar R."/>
            <person name="Subramanian S."/>
            <person name="Pinnaka A."/>
        </authorList>
    </citation>
    <scope>NUCLEOTIDE SEQUENCE [LARGE SCALE GENOMIC DNA]</scope>
    <source>
        <strain evidence="10 11">AK7</strain>
    </source>
</reference>
<evidence type="ECO:0000313" key="10">
    <source>
        <dbReference type="EMBL" id="ELR71215.1"/>
    </source>
</evidence>
<dbReference type="PROSITE" id="PS51918">
    <property type="entry name" value="RADICAL_SAM"/>
    <property type="match status" value="1"/>
</dbReference>
<evidence type="ECO:0000256" key="3">
    <source>
        <dbReference type="ARBA" id="ARBA00022679"/>
    </source>
</evidence>
<dbReference type="GO" id="GO:0005829">
    <property type="term" value="C:cytosol"/>
    <property type="evidence" value="ECO:0007669"/>
    <property type="project" value="TreeGrafter"/>
</dbReference>
<dbReference type="PATRIC" id="fig|1237149.3.peg.2775"/>
<keyword evidence="11" id="KW-1185">Reference proteome</keyword>
<keyword evidence="6" id="KW-0408">Iron</keyword>
<dbReference type="InterPro" id="IPR006638">
    <property type="entry name" value="Elp3/MiaA/NifB-like_rSAM"/>
</dbReference>
<evidence type="ECO:0000256" key="7">
    <source>
        <dbReference type="ARBA" id="ARBA00023014"/>
    </source>
</evidence>
<dbReference type="SUPFAM" id="SSF102114">
    <property type="entry name" value="Radical SAM enzymes"/>
    <property type="match status" value="1"/>
</dbReference>
<accession>L8JQT7</accession>
<dbReference type="GO" id="GO:0031419">
    <property type="term" value="F:cobalamin binding"/>
    <property type="evidence" value="ECO:0007669"/>
    <property type="project" value="InterPro"/>
</dbReference>
<dbReference type="InterPro" id="IPR034466">
    <property type="entry name" value="Methyltransferase_Class_B"/>
</dbReference>
<dbReference type="InterPro" id="IPR006158">
    <property type="entry name" value="Cobalamin-bd"/>
</dbReference>
<dbReference type="RefSeq" id="WP_009580356.1">
    <property type="nucleotide sequence ID" value="NZ_AMZN01000044.1"/>
</dbReference>
<evidence type="ECO:0000259" key="8">
    <source>
        <dbReference type="PROSITE" id="PS51332"/>
    </source>
</evidence>
<keyword evidence="5" id="KW-0479">Metal-binding</keyword>
<feature type="domain" description="Radical SAM core" evidence="9">
    <location>
        <begin position="194"/>
        <end position="408"/>
    </location>
</feature>
<proteinExistence type="predicted"/>
<evidence type="ECO:0000256" key="4">
    <source>
        <dbReference type="ARBA" id="ARBA00022691"/>
    </source>
</evidence>
<dbReference type="STRING" id="1237149.C900_03019"/>
<gene>
    <name evidence="10" type="ORF">C900_03019</name>
</gene>
<dbReference type="SFLD" id="SFLDG01082">
    <property type="entry name" value="B12-binding_domain_containing"/>
    <property type="match status" value="1"/>
</dbReference>
<dbReference type="Gene3D" id="3.80.30.20">
    <property type="entry name" value="tm_1862 like domain"/>
    <property type="match status" value="1"/>
</dbReference>
<sequence>MKVLLTHGYFLKEDEKEQAIQRPYPPLGILYVSAYLEQHGISTAVFDSTFSEKALLKKHLLDIKPKYLAIYVNLMTKVNVLSIIDFVKTSDHLYDTTIILGGPEVTYNTRGFLDHGADFLVIGEGEETMLELITALENDATDTIPEINGLAYKDLNGKHCQTGERTKIKDINQLPMPNRKAIDLFKYLNLWKKVHGSNAISVSTMRGCPYTCKWCSRAVYGLSYRRRSPEKVVEELEWLKEEYNPDTFWFVDDVFTINHRWLAGFNDALKKKNLKISYECITRADRMNEEVIKMMKESGCFRVWIGAESGSQKIIDLMDRRVKVDMVREMITLAKSSGIETGTFIMLGYPGETEKDIEETIHHLKTSNPDHFTITIAYPIRGTDLYQEVESLHTKKLNWAFSSDRDIDFKRTYSRSYYDHALRRVINEVNYYKNKSNVKAAAAFKAKSLVSKLGMQWEKIKQPKTS</sequence>
<dbReference type="Pfam" id="PF02310">
    <property type="entry name" value="B12-binding"/>
    <property type="match status" value="1"/>
</dbReference>
<dbReference type="InterPro" id="IPR058240">
    <property type="entry name" value="rSAM_sf"/>
</dbReference>
<evidence type="ECO:0000256" key="2">
    <source>
        <dbReference type="ARBA" id="ARBA00022603"/>
    </source>
</evidence>
<keyword evidence="7" id="KW-0411">Iron-sulfur</keyword>
<dbReference type="SMART" id="SM00729">
    <property type="entry name" value="Elp3"/>
    <property type="match status" value="1"/>
</dbReference>
<dbReference type="Gene3D" id="3.40.50.280">
    <property type="entry name" value="Cobalamin-binding domain"/>
    <property type="match status" value="1"/>
</dbReference>
<dbReference type="EMBL" id="AMZN01000044">
    <property type="protein sequence ID" value="ELR71215.1"/>
    <property type="molecule type" value="Genomic_DNA"/>
</dbReference>
<dbReference type="Proteomes" id="UP000011135">
    <property type="component" value="Unassembled WGS sequence"/>
</dbReference>
<name>L8JQT7_9BACT</name>
<evidence type="ECO:0000256" key="1">
    <source>
        <dbReference type="ARBA" id="ARBA00001966"/>
    </source>
</evidence>
<dbReference type="AlphaFoldDB" id="L8JQT7"/>
<evidence type="ECO:0000256" key="6">
    <source>
        <dbReference type="ARBA" id="ARBA00023004"/>
    </source>
</evidence>
<evidence type="ECO:0000259" key="9">
    <source>
        <dbReference type="PROSITE" id="PS51918"/>
    </source>
</evidence>
<protein>
    <submittedName>
        <fullName evidence="10">Radical SAM domain protein</fullName>
    </submittedName>
</protein>
<dbReference type="GO" id="GO:0003824">
    <property type="term" value="F:catalytic activity"/>
    <property type="evidence" value="ECO:0007669"/>
    <property type="project" value="InterPro"/>
</dbReference>
<dbReference type="SFLD" id="SFLDS00029">
    <property type="entry name" value="Radical_SAM"/>
    <property type="match status" value="1"/>
</dbReference>
<dbReference type="GO" id="GO:0046872">
    <property type="term" value="F:metal ion binding"/>
    <property type="evidence" value="ECO:0007669"/>
    <property type="project" value="UniProtKB-KW"/>
</dbReference>
<dbReference type="CDD" id="cd01335">
    <property type="entry name" value="Radical_SAM"/>
    <property type="match status" value="1"/>
</dbReference>
<evidence type="ECO:0000256" key="5">
    <source>
        <dbReference type="ARBA" id="ARBA00022723"/>
    </source>
</evidence>
<dbReference type="PROSITE" id="PS51332">
    <property type="entry name" value="B12_BINDING"/>
    <property type="match status" value="1"/>
</dbReference>
<keyword evidence="2" id="KW-0489">Methyltransferase</keyword>
<dbReference type="SFLD" id="SFLDG01123">
    <property type="entry name" value="methyltransferase_(Class_B)"/>
    <property type="match status" value="1"/>
</dbReference>
<dbReference type="InterPro" id="IPR007197">
    <property type="entry name" value="rSAM"/>
</dbReference>
<comment type="caution">
    <text evidence="10">The sequence shown here is derived from an EMBL/GenBank/DDBJ whole genome shotgun (WGS) entry which is preliminary data.</text>
</comment>
<evidence type="ECO:0000313" key="11">
    <source>
        <dbReference type="Proteomes" id="UP000011135"/>
    </source>
</evidence>
<dbReference type="Pfam" id="PF04055">
    <property type="entry name" value="Radical_SAM"/>
    <property type="match status" value="1"/>
</dbReference>
<keyword evidence="3" id="KW-0808">Transferase</keyword>
<dbReference type="CDD" id="cd02068">
    <property type="entry name" value="radical_SAM_B12_BD"/>
    <property type="match status" value="1"/>
</dbReference>